<protein>
    <submittedName>
        <fullName evidence="1">Uncharacterized protein</fullName>
    </submittedName>
</protein>
<evidence type="ECO:0000313" key="1">
    <source>
        <dbReference type="EMBL" id="CAB0004831.1"/>
    </source>
</evidence>
<accession>A0A6H5GQX6</accession>
<sequence length="95" mass="10723">MFFFFNFPDGLVISPSPKNSKISSRDRASVFGLSTARNSVHGAEIGLDRHQVRTCRSSSSSRAYRRTAPWWWGHFSGVPSKKNRSESFRSRGGEI</sequence>
<organism evidence="1 2">
    <name type="scientific">Nesidiocoris tenuis</name>
    <dbReference type="NCBI Taxonomy" id="355587"/>
    <lineage>
        <taxon>Eukaryota</taxon>
        <taxon>Metazoa</taxon>
        <taxon>Ecdysozoa</taxon>
        <taxon>Arthropoda</taxon>
        <taxon>Hexapoda</taxon>
        <taxon>Insecta</taxon>
        <taxon>Pterygota</taxon>
        <taxon>Neoptera</taxon>
        <taxon>Paraneoptera</taxon>
        <taxon>Hemiptera</taxon>
        <taxon>Heteroptera</taxon>
        <taxon>Panheteroptera</taxon>
        <taxon>Cimicomorpha</taxon>
        <taxon>Miridae</taxon>
        <taxon>Dicyphina</taxon>
        <taxon>Nesidiocoris</taxon>
    </lineage>
</organism>
<keyword evidence="2" id="KW-1185">Reference proteome</keyword>
<reference evidence="1 2" key="1">
    <citation type="submission" date="2020-02" db="EMBL/GenBank/DDBJ databases">
        <authorList>
            <person name="Ferguson B K."/>
        </authorList>
    </citation>
    <scope>NUCLEOTIDE SEQUENCE [LARGE SCALE GENOMIC DNA]</scope>
</reference>
<dbReference type="EMBL" id="CADCXU010015306">
    <property type="protein sequence ID" value="CAB0004831.1"/>
    <property type="molecule type" value="Genomic_DNA"/>
</dbReference>
<gene>
    <name evidence="1" type="ORF">NTEN_LOCUS10308</name>
</gene>
<proteinExistence type="predicted"/>
<dbReference type="AlphaFoldDB" id="A0A6H5GQX6"/>
<evidence type="ECO:0000313" key="2">
    <source>
        <dbReference type="Proteomes" id="UP000479000"/>
    </source>
</evidence>
<name>A0A6H5GQX6_9HEMI</name>
<dbReference type="Proteomes" id="UP000479000">
    <property type="component" value="Unassembled WGS sequence"/>
</dbReference>